<gene>
    <name evidence="1" type="primary">gb11682</name>
    <name evidence="1" type="ORF">PR202_gb11682</name>
</gene>
<reference evidence="1" key="2">
    <citation type="submission" date="2021-12" db="EMBL/GenBank/DDBJ databases">
        <title>Resequencing data analysis of finger millet.</title>
        <authorList>
            <person name="Hatakeyama M."/>
            <person name="Aluri S."/>
            <person name="Balachadran M.T."/>
            <person name="Sivarajan S.R."/>
            <person name="Poveda L."/>
            <person name="Shimizu-Inatsugi R."/>
            <person name="Schlapbach R."/>
            <person name="Sreeman S.M."/>
            <person name="Shimizu K.K."/>
        </authorList>
    </citation>
    <scope>NUCLEOTIDE SEQUENCE</scope>
</reference>
<comment type="caution">
    <text evidence="1">The sequence shown here is derived from an EMBL/GenBank/DDBJ whole genome shotgun (WGS) entry which is preliminary data.</text>
</comment>
<accession>A0AAV5EL47</accession>
<evidence type="ECO:0000313" key="1">
    <source>
        <dbReference type="EMBL" id="GJN23979.1"/>
    </source>
</evidence>
<name>A0AAV5EL47_ELECO</name>
<dbReference type="AlphaFoldDB" id="A0AAV5EL47"/>
<keyword evidence="2" id="KW-1185">Reference proteome</keyword>
<organism evidence="1 2">
    <name type="scientific">Eleusine coracana subsp. coracana</name>
    <dbReference type="NCBI Taxonomy" id="191504"/>
    <lineage>
        <taxon>Eukaryota</taxon>
        <taxon>Viridiplantae</taxon>
        <taxon>Streptophyta</taxon>
        <taxon>Embryophyta</taxon>
        <taxon>Tracheophyta</taxon>
        <taxon>Spermatophyta</taxon>
        <taxon>Magnoliopsida</taxon>
        <taxon>Liliopsida</taxon>
        <taxon>Poales</taxon>
        <taxon>Poaceae</taxon>
        <taxon>PACMAD clade</taxon>
        <taxon>Chloridoideae</taxon>
        <taxon>Cynodonteae</taxon>
        <taxon>Eleusininae</taxon>
        <taxon>Eleusine</taxon>
    </lineage>
</organism>
<sequence>MFSSPSEGSNLFLTSRGTQHALEDLALRRVSLSLSASTVSLSVSRATAPSKKKKQGEEDAIGRAWAPAVAFKQLYSSSIACWLN</sequence>
<proteinExistence type="predicted"/>
<dbReference type="Proteomes" id="UP001054889">
    <property type="component" value="Unassembled WGS sequence"/>
</dbReference>
<protein>
    <submittedName>
        <fullName evidence="1">Uncharacterized protein</fullName>
    </submittedName>
</protein>
<dbReference type="EMBL" id="BQKI01000076">
    <property type="protein sequence ID" value="GJN23979.1"/>
    <property type="molecule type" value="Genomic_DNA"/>
</dbReference>
<reference evidence="1" key="1">
    <citation type="journal article" date="2018" name="DNA Res.">
        <title>Multiple hybrid de novo genome assembly of finger millet, an orphan allotetraploid crop.</title>
        <authorList>
            <person name="Hatakeyama M."/>
            <person name="Aluri S."/>
            <person name="Balachadran M.T."/>
            <person name="Sivarajan S.R."/>
            <person name="Patrignani A."/>
            <person name="Gruter S."/>
            <person name="Poveda L."/>
            <person name="Shimizu-Inatsugi R."/>
            <person name="Baeten J."/>
            <person name="Francoijs K.J."/>
            <person name="Nataraja K.N."/>
            <person name="Reddy Y.A.N."/>
            <person name="Phadnis S."/>
            <person name="Ravikumar R.L."/>
            <person name="Schlapbach R."/>
            <person name="Sreeman S.M."/>
            <person name="Shimizu K.K."/>
        </authorList>
    </citation>
    <scope>NUCLEOTIDE SEQUENCE</scope>
</reference>
<evidence type="ECO:0000313" key="2">
    <source>
        <dbReference type="Proteomes" id="UP001054889"/>
    </source>
</evidence>